<evidence type="ECO:0000313" key="3">
    <source>
        <dbReference type="Proteomes" id="UP000054621"/>
    </source>
</evidence>
<dbReference type="Gene3D" id="1.25.40.10">
    <property type="entry name" value="Tetratricopeptide repeat domain"/>
    <property type="match status" value="1"/>
</dbReference>
<dbReference type="STRING" id="28087.Lsai_1113"/>
<reference evidence="2 3" key="1">
    <citation type="submission" date="2015-11" db="EMBL/GenBank/DDBJ databases">
        <title>Genomic analysis of 38 Legionella species identifies large and diverse effector repertoires.</title>
        <authorList>
            <person name="Burstein D."/>
            <person name="Amaro F."/>
            <person name="Zusman T."/>
            <person name="Lifshitz Z."/>
            <person name="Cohen O."/>
            <person name="Gilbert J.A."/>
            <person name="Pupko T."/>
            <person name="Shuman H.A."/>
            <person name="Segal G."/>
        </authorList>
    </citation>
    <scope>NUCLEOTIDE SEQUENCE [LARGE SCALE GENOMIC DNA]</scope>
    <source>
        <strain evidence="2 3">Mt.St.Helens-4</strain>
    </source>
</reference>
<accession>A0A0W0YNN3</accession>
<dbReference type="Proteomes" id="UP000054621">
    <property type="component" value="Unassembled WGS sequence"/>
</dbReference>
<keyword evidence="1" id="KW-1133">Transmembrane helix</keyword>
<keyword evidence="1" id="KW-0472">Membrane</keyword>
<dbReference type="AlphaFoldDB" id="A0A0W0YNN3"/>
<dbReference type="SUPFAM" id="SSF48452">
    <property type="entry name" value="TPR-like"/>
    <property type="match status" value="1"/>
</dbReference>
<dbReference type="OrthoDB" id="5649495at2"/>
<dbReference type="RefSeq" id="WP_035905996.1">
    <property type="nucleotide sequence ID" value="NZ_CAAAJE010000011.1"/>
</dbReference>
<name>A0A0W0YNN3_9GAMM</name>
<dbReference type="EMBL" id="LNYV01000013">
    <property type="protein sequence ID" value="KTD58506.1"/>
    <property type="molecule type" value="Genomic_DNA"/>
</dbReference>
<evidence type="ECO:0008006" key="4">
    <source>
        <dbReference type="Google" id="ProtNLM"/>
    </source>
</evidence>
<dbReference type="eggNOG" id="COG4235">
    <property type="taxonomic scope" value="Bacteria"/>
</dbReference>
<organism evidence="2 3">
    <name type="scientific">Legionella sainthelensi</name>
    <dbReference type="NCBI Taxonomy" id="28087"/>
    <lineage>
        <taxon>Bacteria</taxon>
        <taxon>Pseudomonadati</taxon>
        <taxon>Pseudomonadota</taxon>
        <taxon>Gammaproteobacteria</taxon>
        <taxon>Legionellales</taxon>
        <taxon>Legionellaceae</taxon>
        <taxon>Legionella</taxon>
    </lineage>
</organism>
<feature type="transmembrane region" description="Helical" evidence="1">
    <location>
        <begin position="15"/>
        <end position="35"/>
    </location>
</feature>
<evidence type="ECO:0000256" key="1">
    <source>
        <dbReference type="SAM" id="Phobius"/>
    </source>
</evidence>
<dbReference type="InterPro" id="IPR011990">
    <property type="entry name" value="TPR-like_helical_dom_sf"/>
</dbReference>
<sequence>MNSPLDANKRKKPFSWWQMLLFILLFIGFLIFLFPQKLFMDTLLKTDKPSAVSISYLKNAVENNPTNVDLRMSLAQQQFQIGQVEEAKKTITPYINYRPNTNFEWRALWLYYEILTVEAFQLKENNPQRKEKEMMLRSLQNILIHSPLLTSKELLELADNALAFERPDLADLIYQKINLQGENQSVAFYAKAGKVALYVKNYQGSADYFLMAMKKSTSIDEKRLYYTKALDSLRAGGTESKALEFAQKNIDGLGKDKNTLIYLAKLALGAGQQKVAEQYINQLLQLNFRGSTE</sequence>
<protein>
    <recommendedName>
        <fullName evidence="4">Tetratricopeptide repeat protein</fullName>
    </recommendedName>
</protein>
<dbReference type="Pfam" id="PF14559">
    <property type="entry name" value="TPR_19"/>
    <property type="match status" value="1"/>
</dbReference>
<gene>
    <name evidence="2" type="ORF">Lsai_1113</name>
</gene>
<keyword evidence="1" id="KW-0812">Transmembrane</keyword>
<dbReference type="PATRIC" id="fig|28087.4.peg.1179"/>
<comment type="caution">
    <text evidence="2">The sequence shown here is derived from an EMBL/GenBank/DDBJ whole genome shotgun (WGS) entry which is preliminary data.</text>
</comment>
<evidence type="ECO:0000313" key="2">
    <source>
        <dbReference type="EMBL" id="KTD58506.1"/>
    </source>
</evidence>
<proteinExistence type="predicted"/>